<dbReference type="AlphaFoldDB" id="A0A2J8AI71"/>
<name>A0A2J8AI71_9CHLO</name>
<accession>A0A2J8AI71</accession>
<feature type="repeat" description="ANK" evidence="3">
    <location>
        <begin position="31"/>
        <end position="63"/>
    </location>
</feature>
<keyword evidence="2 3" id="KW-0040">ANK repeat</keyword>
<reference evidence="5 6" key="1">
    <citation type="journal article" date="2017" name="Mol. Biol. Evol.">
        <title>The 4-celled Tetrabaena socialis nuclear genome reveals the essential components for genetic control of cell number at the origin of multicellularity in the volvocine lineage.</title>
        <authorList>
            <person name="Featherston J."/>
            <person name="Arakaki Y."/>
            <person name="Hanschen E.R."/>
            <person name="Ferris P.J."/>
            <person name="Michod R.E."/>
            <person name="Olson B.J.S.C."/>
            <person name="Nozaki H."/>
            <person name="Durand P.M."/>
        </authorList>
    </citation>
    <scope>NUCLEOTIDE SEQUENCE [LARGE SCALE GENOMIC DNA]</scope>
    <source>
        <strain evidence="5 6">NIES-571</strain>
    </source>
</reference>
<keyword evidence="1" id="KW-0677">Repeat</keyword>
<feature type="repeat" description="ANK" evidence="3">
    <location>
        <begin position="221"/>
        <end position="254"/>
    </location>
</feature>
<keyword evidence="6" id="KW-1185">Reference proteome</keyword>
<protein>
    <submittedName>
        <fullName evidence="5">Ankyrin-3</fullName>
    </submittedName>
</protein>
<dbReference type="Proteomes" id="UP000236333">
    <property type="component" value="Unassembled WGS sequence"/>
</dbReference>
<dbReference type="InterPro" id="IPR036770">
    <property type="entry name" value="Ankyrin_rpt-contain_sf"/>
</dbReference>
<dbReference type="PANTHER" id="PTHR24198:SF165">
    <property type="entry name" value="ANKYRIN REPEAT-CONTAINING PROTEIN-RELATED"/>
    <property type="match status" value="1"/>
</dbReference>
<evidence type="ECO:0000256" key="1">
    <source>
        <dbReference type="ARBA" id="ARBA00022737"/>
    </source>
</evidence>
<dbReference type="OrthoDB" id="194358at2759"/>
<sequence>MHINIGHNTGANGDLELLLKKKAKLDAANKAKLTPLHVAAMSGVLGVLDVLIKAGAAVEAAPAGGASPLHCAVRACCGGALKASSLLNVADRLVAAGAALAAKDSEGLTPLMRLVASGRVAEALQLMERPSCGLEELDPSGRTVLTAEVAAEQPHLDLIRGLVAKGASVDMQLVMLLKPAALAALDLEFKTLVSAGLGKAAMTYVMRFDAEHAGDAAVDDSGNTHLHLVAESGASYEVVAALMSLGLSANKINREGDTPLHVAARGGHVEVCRGLVDGGADLLRRNAKNRTPRSQVKLPEASKQYLAEAEEAFKEVKEAKKSSLWDDKMRATQTESAFGTQAL</sequence>
<organism evidence="5 6">
    <name type="scientific">Tetrabaena socialis</name>
    <dbReference type="NCBI Taxonomy" id="47790"/>
    <lineage>
        <taxon>Eukaryota</taxon>
        <taxon>Viridiplantae</taxon>
        <taxon>Chlorophyta</taxon>
        <taxon>core chlorophytes</taxon>
        <taxon>Chlorophyceae</taxon>
        <taxon>CS clade</taxon>
        <taxon>Chlamydomonadales</taxon>
        <taxon>Tetrabaenaceae</taxon>
        <taxon>Tetrabaena</taxon>
    </lineage>
</organism>
<gene>
    <name evidence="5" type="ORF">TSOC_000899</name>
</gene>
<evidence type="ECO:0000313" key="5">
    <source>
        <dbReference type="EMBL" id="PNH12207.1"/>
    </source>
</evidence>
<feature type="compositionally biased region" description="Polar residues" evidence="4">
    <location>
        <begin position="331"/>
        <end position="343"/>
    </location>
</feature>
<dbReference type="Pfam" id="PF12796">
    <property type="entry name" value="Ank_2"/>
    <property type="match status" value="2"/>
</dbReference>
<dbReference type="PROSITE" id="PS50297">
    <property type="entry name" value="ANK_REP_REGION"/>
    <property type="match status" value="2"/>
</dbReference>
<feature type="repeat" description="ANK" evidence="3">
    <location>
        <begin position="255"/>
        <end position="287"/>
    </location>
</feature>
<evidence type="ECO:0000256" key="2">
    <source>
        <dbReference type="ARBA" id="ARBA00023043"/>
    </source>
</evidence>
<evidence type="ECO:0000256" key="4">
    <source>
        <dbReference type="SAM" id="MobiDB-lite"/>
    </source>
</evidence>
<comment type="caution">
    <text evidence="5">The sequence shown here is derived from an EMBL/GenBank/DDBJ whole genome shotgun (WGS) entry which is preliminary data.</text>
</comment>
<dbReference type="PROSITE" id="PS50088">
    <property type="entry name" value="ANK_REPEAT"/>
    <property type="match status" value="3"/>
</dbReference>
<dbReference type="InterPro" id="IPR002110">
    <property type="entry name" value="Ankyrin_rpt"/>
</dbReference>
<evidence type="ECO:0000313" key="6">
    <source>
        <dbReference type="Proteomes" id="UP000236333"/>
    </source>
</evidence>
<proteinExistence type="predicted"/>
<dbReference type="PANTHER" id="PTHR24198">
    <property type="entry name" value="ANKYRIN REPEAT AND PROTEIN KINASE DOMAIN-CONTAINING PROTEIN"/>
    <property type="match status" value="1"/>
</dbReference>
<evidence type="ECO:0000256" key="3">
    <source>
        <dbReference type="PROSITE-ProRule" id="PRU00023"/>
    </source>
</evidence>
<feature type="region of interest" description="Disordered" evidence="4">
    <location>
        <begin position="321"/>
        <end position="343"/>
    </location>
</feature>
<dbReference type="EMBL" id="PGGS01000013">
    <property type="protein sequence ID" value="PNH12207.1"/>
    <property type="molecule type" value="Genomic_DNA"/>
</dbReference>
<dbReference type="SUPFAM" id="SSF48403">
    <property type="entry name" value="Ankyrin repeat"/>
    <property type="match status" value="1"/>
</dbReference>
<dbReference type="Gene3D" id="1.25.40.20">
    <property type="entry name" value="Ankyrin repeat-containing domain"/>
    <property type="match status" value="3"/>
</dbReference>
<feature type="compositionally biased region" description="Basic and acidic residues" evidence="4">
    <location>
        <begin position="321"/>
        <end position="330"/>
    </location>
</feature>
<dbReference type="SMART" id="SM00248">
    <property type="entry name" value="ANK"/>
    <property type="match status" value="5"/>
</dbReference>